<evidence type="ECO:0000256" key="1">
    <source>
        <dbReference type="ARBA" id="ARBA00022490"/>
    </source>
</evidence>
<dbReference type="PANTHER" id="PTHR34298:SF2">
    <property type="entry name" value="SEGREGATION AND CONDENSATION PROTEIN B"/>
    <property type="match status" value="1"/>
</dbReference>
<dbReference type="Proteomes" id="UP000572953">
    <property type="component" value="Unassembled WGS sequence"/>
</dbReference>
<dbReference type="Gene3D" id="1.10.10.10">
    <property type="entry name" value="Winged helix-like DNA-binding domain superfamily/Winged helix DNA-binding domain"/>
    <property type="match status" value="2"/>
</dbReference>
<dbReference type="InterPro" id="IPR036388">
    <property type="entry name" value="WH-like_DNA-bd_sf"/>
</dbReference>
<gene>
    <name evidence="8" type="primary">scpB</name>
    <name evidence="5" type="ORF">EBV32_01665</name>
    <name evidence="8" type="ORF">EBV78_01740</name>
    <name evidence="6" type="ORF">EBX29_01470</name>
    <name evidence="7" type="ORF">EBX74_02335</name>
</gene>
<dbReference type="EMBL" id="RGGN01000041">
    <property type="protein sequence ID" value="NCU62803.1"/>
    <property type="molecule type" value="Genomic_DNA"/>
</dbReference>
<dbReference type="Proteomes" id="UP000747791">
    <property type="component" value="Unassembled WGS sequence"/>
</dbReference>
<keyword evidence="1" id="KW-0963">Cytoplasm</keyword>
<dbReference type="SUPFAM" id="SSF46785">
    <property type="entry name" value="Winged helix' DNA-binding domain"/>
    <property type="match status" value="2"/>
</dbReference>
<dbReference type="AlphaFoldDB" id="A0A845S4Y3"/>
<reference evidence="8 9" key="1">
    <citation type="submission" date="2018-10" db="EMBL/GenBank/DDBJ databases">
        <title>Iterative Subtractive Binning of Freshwater Chronoseries Metagenomes Recovers Nearly Complete Genomes from over Four Hundred Novel Species.</title>
        <authorList>
            <person name="Rodriguez-R L.M."/>
            <person name="Tsementzi D."/>
            <person name="Luo C."/>
            <person name="Konstantinidis K.T."/>
        </authorList>
    </citation>
    <scope>NUCLEOTIDE SEQUENCE [LARGE SCALE GENOMIC DNA]</scope>
    <source>
        <strain evidence="8">WB7_2B_003</strain>
        <strain evidence="5">WB7_6_001</strain>
        <strain evidence="6">WB8_1A_003</strain>
        <strain evidence="7">WB8_2A_004</strain>
    </source>
</reference>
<evidence type="ECO:0000313" key="8">
    <source>
        <dbReference type="EMBL" id="NCU62803.1"/>
    </source>
</evidence>
<dbReference type="NCBIfam" id="TIGR00281">
    <property type="entry name" value="SMC-Scp complex subunit ScpB"/>
    <property type="match status" value="1"/>
</dbReference>
<comment type="caution">
    <text evidence="8">The sequence shown here is derived from an EMBL/GenBank/DDBJ whole genome shotgun (WGS) entry which is preliminary data.</text>
</comment>
<dbReference type="Pfam" id="PF04079">
    <property type="entry name" value="SMC_ScpB"/>
    <property type="match status" value="1"/>
</dbReference>
<organism evidence="8 9">
    <name type="scientific">Candidatus Fonsibacter lacus</name>
    <dbReference type="NCBI Taxonomy" id="2576439"/>
    <lineage>
        <taxon>Bacteria</taxon>
        <taxon>Pseudomonadati</taxon>
        <taxon>Pseudomonadota</taxon>
        <taxon>Alphaproteobacteria</taxon>
        <taxon>Candidatus Pelagibacterales</taxon>
        <taxon>Candidatus Pelagibacterales incertae sedis</taxon>
        <taxon>Candidatus Fonsibacter</taxon>
    </lineage>
</organism>
<evidence type="ECO:0000256" key="2">
    <source>
        <dbReference type="ARBA" id="ARBA00022618"/>
    </source>
</evidence>
<dbReference type="EMBL" id="RGOB01000050">
    <property type="protein sequence ID" value="NCU53128.1"/>
    <property type="molecule type" value="Genomic_DNA"/>
</dbReference>
<keyword evidence="3" id="KW-0159">Chromosome partition</keyword>
<evidence type="ECO:0000313" key="9">
    <source>
        <dbReference type="Proteomes" id="UP000572953"/>
    </source>
</evidence>
<protein>
    <submittedName>
        <fullName evidence="8">SMC-Scp complex subunit ScpB</fullName>
    </submittedName>
</protein>
<evidence type="ECO:0000313" key="6">
    <source>
        <dbReference type="EMBL" id="NCU50430.1"/>
    </source>
</evidence>
<dbReference type="PIRSF" id="PIRSF019345">
    <property type="entry name" value="ScpB"/>
    <property type="match status" value="1"/>
</dbReference>
<dbReference type="GO" id="GO:0051304">
    <property type="term" value="P:chromosome separation"/>
    <property type="evidence" value="ECO:0007669"/>
    <property type="project" value="InterPro"/>
</dbReference>
<evidence type="ECO:0000313" key="7">
    <source>
        <dbReference type="EMBL" id="NCU53128.1"/>
    </source>
</evidence>
<dbReference type="PANTHER" id="PTHR34298">
    <property type="entry name" value="SEGREGATION AND CONDENSATION PROTEIN B"/>
    <property type="match status" value="1"/>
</dbReference>
<dbReference type="Proteomes" id="UP000713222">
    <property type="component" value="Unassembled WGS sequence"/>
</dbReference>
<evidence type="ECO:0000313" key="5">
    <source>
        <dbReference type="EMBL" id="NBN87784.1"/>
    </source>
</evidence>
<name>A0A845S4Y3_9PROT</name>
<evidence type="ECO:0000256" key="3">
    <source>
        <dbReference type="ARBA" id="ARBA00022829"/>
    </source>
</evidence>
<keyword evidence="2" id="KW-0132">Cell division</keyword>
<dbReference type="EMBL" id="RGMI01000043">
    <property type="protein sequence ID" value="NCU50430.1"/>
    <property type="molecule type" value="Genomic_DNA"/>
</dbReference>
<keyword evidence="4" id="KW-0131">Cell cycle</keyword>
<dbReference type="InterPro" id="IPR036390">
    <property type="entry name" value="WH_DNA-bd_sf"/>
</dbReference>
<evidence type="ECO:0000256" key="4">
    <source>
        <dbReference type="ARBA" id="ARBA00023306"/>
    </source>
</evidence>
<accession>A0A845S4Y3</accession>
<dbReference type="EMBL" id="RGET01000013">
    <property type="protein sequence ID" value="NBN87784.1"/>
    <property type="molecule type" value="Genomic_DNA"/>
</dbReference>
<dbReference type="GO" id="GO:0051301">
    <property type="term" value="P:cell division"/>
    <property type="evidence" value="ECO:0007669"/>
    <property type="project" value="UniProtKB-KW"/>
</dbReference>
<dbReference type="Proteomes" id="UP000699985">
    <property type="component" value="Unassembled WGS sequence"/>
</dbReference>
<dbReference type="InterPro" id="IPR005234">
    <property type="entry name" value="ScpB_csome_segregation"/>
</dbReference>
<sequence>MLNKNKDAKRLIEAILFAADEPLDIETIKSKIELNIDVLKILKELQLEFIERGINLYEISNKWSFRTADNLSKKIASEVVQQRKLSKATIETLAIIAYHQPVTRSEIEEIRGVSFSTGTLEILFELGWVKPQGRKEIPGKPLLYVTTDTFLSHFNLKSLSDLPNSEELASAGLIDSRLDRSIFGTNKFAKDDLEKQSKEDIFSNIDDMLSGTLNQKDN</sequence>
<proteinExistence type="predicted"/>